<evidence type="ECO:0000313" key="11">
    <source>
        <dbReference type="EMBL" id="NEG70018.1"/>
    </source>
</evidence>
<evidence type="ECO:0000256" key="4">
    <source>
        <dbReference type="ARBA" id="ARBA00023210"/>
    </source>
</evidence>
<proteinExistence type="inferred from homology"/>
<evidence type="ECO:0000313" key="12">
    <source>
        <dbReference type="Proteomes" id="UP000469292"/>
    </source>
</evidence>
<keyword evidence="3 5" id="KW-0342">GTP-binding</keyword>
<dbReference type="GO" id="GO:0005525">
    <property type="term" value="F:GTP binding"/>
    <property type="evidence" value="ECO:0007669"/>
    <property type="project" value="UniProtKB-UniRule"/>
</dbReference>
<dbReference type="InterPro" id="IPR024757">
    <property type="entry name" value="FtsZ_C"/>
</dbReference>
<evidence type="ECO:0000256" key="5">
    <source>
        <dbReference type="HAMAP-Rule" id="MF_00909"/>
    </source>
</evidence>
<evidence type="ECO:0000256" key="2">
    <source>
        <dbReference type="ARBA" id="ARBA00022741"/>
    </source>
</evidence>
<dbReference type="SMART" id="SM00865">
    <property type="entry name" value="Tubulin_C"/>
    <property type="match status" value="1"/>
</dbReference>
<evidence type="ECO:0000256" key="1">
    <source>
        <dbReference type="ARBA" id="ARBA00009690"/>
    </source>
</evidence>
<comment type="subcellular location">
    <subcellularLocation>
        <location evidence="5">Cytoplasm</location>
    </subcellularLocation>
    <text evidence="5">Assembles at midcell at the inner surface of the cytoplasmic membrane.</text>
</comment>
<dbReference type="Pfam" id="PF00091">
    <property type="entry name" value="Tubulin"/>
    <property type="match status" value="1"/>
</dbReference>
<feature type="compositionally biased region" description="Low complexity" evidence="8">
    <location>
        <begin position="385"/>
        <end position="425"/>
    </location>
</feature>
<comment type="subunit">
    <text evidence="5">Homodimer. Polymerizes to form a dynamic ring structure in a strictly GTP-dependent manner. Interacts directly with several other division proteins.</text>
</comment>
<reference evidence="11 12" key="1">
    <citation type="submission" date="2019-09" db="EMBL/GenBank/DDBJ databases">
        <title>Phylogenetic characterization of a novel taxon of the genus Bifidobacterium: Bifidobacterium choloepi sp. nov.</title>
        <authorList>
            <person name="Modesto M."/>
            <person name="Satti M."/>
        </authorList>
    </citation>
    <scope>NUCLEOTIDE SEQUENCE [LARGE SCALE GENOMIC DNA]</scope>
    <source>
        <strain evidence="11 12">BRDM6</strain>
    </source>
</reference>
<dbReference type="GO" id="GO:0000917">
    <property type="term" value="P:division septum assembly"/>
    <property type="evidence" value="ECO:0007669"/>
    <property type="project" value="UniProtKB-KW"/>
</dbReference>
<keyword evidence="12" id="KW-1185">Reference proteome</keyword>
<dbReference type="Pfam" id="PF12327">
    <property type="entry name" value="FtsZ_C"/>
    <property type="match status" value="1"/>
</dbReference>
<dbReference type="InterPro" id="IPR020805">
    <property type="entry name" value="Cell_div_FtsZ_CS"/>
</dbReference>
<dbReference type="SMART" id="SM00864">
    <property type="entry name" value="Tubulin"/>
    <property type="match status" value="1"/>
</dbReference>
<dbReference type="InterPro" id="IPR036525">
    <property type="entry name" value="Tubulin/FtsZ_GTPase_sf"/>
</dbReference>
<dbReference type="InterPro" id="IPR000158">
    <property type="entry name" value="Cell_div_FtsZ"/>
</dbReference>
<keyword evidence="5 7" id="KW-0132">Cell division</keyword>
<dbReference type="GO" id="GO:0003924">
    <property type="term" value="F:GTPase activity"/>
    <property type="evidence" value="ECO:0007669"/>
    <property type="project" value="UniProtKB-UniRule"/>
</dbReference>
<evidence type="ECO:0000256" key="7">
    <source>
        <dbReference type="RuleBase" id="RU000631"/>
    </source>
</evidence>
<dbReference type="InterPro" id="IPR037103">
    <property type="entry name" value="Tubulin/FtsZ-like_C"/>
</dbReference>
<dbReference type="PANTHER" id="PTHR30314">
    <property type="entry name" value="CELL DIVISION PROTEIN FTSZ-RELATED"/>
    <property type="match status" value="1"/>
</dbReference>
<dbReference type="SUPFAM" id="SSF52490">
    <property type="entry name" value="Tubulin nucleotide-binding domain-like"/>
    <property type="match status" value="1"/>
</dbReference>
<dbReference type="InterPro" id="IPR008280">
    <property type="entry name" value="Tub_FtsZ_C"/>
</dbReference>
<organism evidence="11 12">
    <name type="scientific">Bifidobacterium choloepi</name>
    <dbReference type="NCBI Taxonomy" id="2614131"/>
    <lineage>
        <taxon>Bacteria</taxon>
        <taxon>Bacillati</taxon>
        <taxon>Actinomycetota</taxon>
        <taxon>Actinomycetes</taxon>
        <taxon>Bifidobacteriales</taxon>
        <taxon>Bifidobacteriaceae</taxon>
        <taxon>Bifidobacterium</taxon>
    </lineage>
</organism>
<dbReference type="InterPro" id="IPR018316">
    <property type="entry name" value="Tubulin/FtsZ_2-layer-sand-dom"/>
</dbReference>
<feature type="region of interest" description="Disordered" evidence="8">
    <location>
        <begin position="329"/>
        <end position="448"/>
    </location>
</feature>
<keyword evidence="2 5" id="KW-0547">Nucleotide-binding</keyword>
<dbReference type="GO" id="GO:0005737">
    <property type="term" value="C:cytoplasm"/>
    <property type="evidence" value="ECO:0007669"/>
    <property type="project" value="UniProtKB-SubCell"/>
</dbReference>
<comment type="caution">
    <text evidence="11">The sequence shown here is derived from an EMBL/GenBank/DDBJ whole genome shotgun (WGS) entry which is preliminary data.</text>
</comment>
<sequence>MVDAMGSIDNFNEQTRIKVVGVGGAGGNAINRMIDAGLRNVDFVAINTDERDLMRNLAESKLTLSDTSSRGLGAGADPEKGAKAAQNHQTEIEEMVKGADMVFVTCGEGGGTGTGASPIVARAARQQGALTIAVVTRPFNFEGPVRAASAVKGIQALREEVDAIIVIPNDRLLELSDRSIGIVDAFKTADTALLAGVQGITDLITSNSYIHVDFMDVTTILRESGTAMFGIGEGRGEQRATDAAEIAIGSPLLEASIEGASGVLVNIAGPFDLGMQEAADAVQLVRNAVHPEAQVIWGLALDDAYGDQVRVTVIAAGFDDNVAKDSAKSSNQTLDAAATQHAPAADAAQQSQQADRQQEQRAAQQSMGEQQAAAARAATGQFPVTPAQTGQQPAVQPTQQPAQQQEPQYQPYVPNTPVTPVAPTYDPLTGQQGYPNDPGDLDIPDFLR</sequence>
<dbReference type="NCBIfam" id="TIGR00065">
    <property type="entry name" value="ftsZ"/>
    <property type="match status" value="1"/>
</dbReference>
<feature type="domain" description="Tubulin/FtsZ GTPase" evidence="9">
    <location>
        <begin position="16"/>
        <end position="208"/>
    </location>
</feature>
<name>A0A6I5MZD9_9BIFI</name>
<dbReference type="PRINTS" id="PR00423">
    <property type="entry name" value="CELLDVISFTSZ"/>
</dbReference>
<feature type="binding site" evidence="5">
    <location>
        <position position="142"/>
    </location>
    <ligand>
        <name>GTP</name>
        <dbReference type="ChEBI" id="CHEBI:37565"/>
    </ligand>
</feature>
<evidence type="ECO:0000256" key="8">
    <source>
        <dbReference type="SAM" id="MobiDB-lite"/>
    </source>
</evidence>
<dbReference type="GO" id="GO:0051258">
    <property type="term" value="P:protein polymerization"/>
    <property type="evidence" value="ECO:0007669"/>
    <property type="project" value="UniProtKB-UniRule"/>
</dbReference>
<dbReference type="InterPro" id="IPR045061">
    <property type="entry name" value="FtsZ/CetZ"/>
</dbReference>
<dbReference type="CDD" id="cd02201">
    <property type="entry name" value="FtsZ_type1"/>
    <property type="match status" value="1"/>
</dbReference>
<dbReference type="PANTHER" id="PTHR30314:SF3">
    <property type="entry name" value="MITOCHONDRIAL DIVISION PROTEIN FSZA"/>
    <property type="match status" value="1"/>
</dbReference>
<feature type="binding site" evidence="5">
    <location>
        <begin position="24"/>
        <end position="28"/>
    </location>
    <ligand>
        <name>GTP</name>
        <dbReference type="ChEBI" id="CHEBI:37565"/>
    </ligand>
</feature>
<dbReference type="Proteomes" id="UP000469292">
    <property type="component" value="Unassembled WGS sequence"/>
</dbReference>
<gene>
    <name evidence="5 11" type="primary">ftsZ</name>
    <name evidence="11" type="ORF">F6S87_05310</name>
</gene>
<dbReference type="FunFam" id="3.40.50.1440:FF:000001">
    <property type="entry name" value="Cell division protein FtsZ"/>
    <property type="match status" value="1"/>
</dbReference>
<dbReference type="SUPFAM" id="SSF55307">
    <property type="entry name" value="Tubulin C-terminal domain-like"/>
    <property type="match status" value="1"/>
</dbReference>
<evidence type="ECO:0000259" key="9">
    <source>
        <dbReference type="SMART" id="SM00864"/>
    </source>
</evidence>
<feature type="binding site" evidence="5">
    <location>
        <position position="190"/>
    </location>
    <ligand>
        <name>GTP</name>
        <dbReference type="ChEBI" id="CHEBI:37565"/>
    </ligand>
</feature>
<dbReference type="GO" id="GO:0032153">
    <property type="term" value="C:cell division site"/>
    <property type="evidence" value="ECO:0007669"/>
    <property type="project" value="UniProtKB-UniRule"/>
</dbReference>
<dbReference type="EMBL" id="VYSG01000002">
    <property type="protein sequence ID" value="NEG70018.1"/>
    <property type="molecule type" value="Genomic_DNA"/>
</dbReference>
<keyword evidence="5 7" id="KW-0131">Cell cycle</keyword>
<protein>
    <recommendedName>
        <fullName evidence="5 6">Cell division protein FtsZ</fullName>
    </recommendedName>
</protein>
<dbReference type="InterPro" id="IPR003008">
    <property type="entry name" value="Tubulin_FtsZ_GTPase"/>
</dbReference>
<dbReference type="PROSITE" id="PS01135">
    <property type="entry name" value="FTSZ_2"/>
    <property type="match status" value="1"/>
</dbReference>
<feature type="binding site" evidence="5">
    <location>
        <begin position="111"/>
        <end position="113"/>
    </location>
    <ligand>
        <name>GTP</name>
        <dbReference type="ChEBI" id="CHEBI:37565"/>
    </ligand>
</feature>
<dbReference type="HAMAP" id="MF_00909">
    <property type="entry name" value="FtsZ"/>
    <property type="match status" value="1"/>
</dbReference>
<evidence type="ECO:0000256" key="6">
    <source>
        <dbReference type="NCBIfam" id="TIGR00065"/>
    </source>
</evidence>
<comment type="similarity">
    <text evidence="1 5 7">Belongs to the FtsZ family.</text>
</comment>
<dbReference type="Gene3D" id="3.30.1330.20">
    <property type="entry name" value="Tubulin/FtsZ, C-terminal domain"/>
    <property type="match status" value="1"/>
</dbReference>
<keyword evidence="4 5" id="KW-0717">Septation</keyword>
<feature type="compositionally biased region" description="Acidic residues" evidence="8">
    <location>
        <begin position="439"/>
        <end position="448"/>
    </location>
</feature>
<evidence type="ECO:0000256" key="3">
    <source>
        <dbReference type="ARBA" id="ARBA00023134"/>
    </source>
</evidence>
<comment type="function">
    <text evidence="5 7">Essential cell division protein that forms a contractile ring structure (Z ring) at the future cell division site. The regulation of the ring assembly controls the timing and the location of cell division. One of the functions of the FtsZ ring is to recruit other cell division proteins to the septum to produce a new cell wall between the dividing cells. Binds GTP and shows GTPase activity.</text>
</comment>
<keyword evidence="5" id="KW-0963">Cytoplasm</keyword>
<dbReference type="GO" id="GO:0043093">
    <property type="term" value="P:FtsZ-dependent cytokinesis"/>
    <property type="evidence" value="ECO:0007669"/>
    <property type="project" value="UniProtKB-UniRule"/>
</dbReference>
<accession>A0A6I5MZD9</accession>
<feature type="domain" description="Tubulin/FtsZ 2-layer sandwich" evidence="10">
    <location>
        <begin position="210"/>
        <end position="327"/>
    </location>
</feature>
<dbReference type="RefSeq" id="WP_163227626.1">
    <property type="nucleotide sequence ID" value="NZ_VYSG01000002.1"/>
</dbReference>
<evidence type="ECO:0000259" key="10">
    <source>
        <dbReference type="SMART" id="SM00865"/>
    </source>
</evidence>
<dbReference type="AlphaFoldDB" id="A0A6I5MZD9"/>
<feature type="compositionally biased region" description="Low complexity" evidence="8">
    <location>
        <begin position="336"/>
        <end position="365"/>
    </location>
</feature>
<feature type="binding site" evidence="5">
    <location>
        <position position="146"/>
    </location>
    <ligand>
        <name>GTP</name>
        <dbReference type="ChEBI" id="CHEBI:37565"/>
    </ligand>
</feature>
<dbReference type="Gene3D" id="3.40.50.1440">
    <property type="entry name" value="Tubulin/FtsZ, GTPase domain"/>
    <property type="match status" value="1"/>
</dbReference>